<name>A0ABX0IKN9_9FLAO</name>
<reference evidence="7 8" key="2">
    <citation type="submission" date="2020-02" db="EMBL/GenBank/DDBJ databases">
        <title>Flavobacterium profundi sp. nov., isolated from a deep-sea seamount.</title>
        <authorList>
            <person name="Zhang D.-C."/>
        </authorList>
    </citation>
    <scope>NUCLEOTIDE SEQUENCE [LARGE SCALE GENOMIC DNA]</scope>
    <source>
        <strain evidence="7 8">EC11</strain>
    </source>
</reference>
<dbReference type="InterPro" id="IPR024079">
    <property type="entry name" value="MetalloPept_cat_dom_sf"/>
</dbReference>
<accession>A0ABX0IKN9</accession>
<dbReference type="RefSeq" id="WP_165928829.1">
    <property type="nucleotide sequence ID" value="NZ_VEVQ02000001.1"/>
</dbReference>
<keyword evidence="2 7" id="KW-0645">Protease</keyword>
<dbReference type="PANTHER" id="PTHR15910:SF1">
    <property type="entry name" value="ARCHAEMETZINCIN-2"/>
    <property type="match status" value="1"/>
</dbReference>
<evidence type="ECO:0000313" key="8">
    <source>
        <dbReference type="Proteomes" id="UP000817854"/>
    </source>
</evidence>
<evidence type="ECO:0000256" key="6">
    <source>
        <dbReference type="ARBA" id="ARBA00023049"/>
    </source>
</evidence>
<dbReference type="SUPFAM" id="SSF55486">
    <property type="entry name" value="Metalloproteases ('zincins'), catalytic domain"/>
    <property type="match status" value="1"/>
</dbReference>
<dbReference type="Proteomes" id="UP000817854">
    <property type="component" value="Unassembled WGS sequence"/>
</dbReference>
<dbReference type="GO" id="GO:0006508">
    <property type="term" value="P:proteolysis"/>
    <property type="evidence" value="ECO:0007669"/>
    <property type="project" value="UniProtKB-KW"/>
</dbReference>
<dbReference type="CDD" id="cd11375">
    <property type="entry name" value="Peptidase_M54"/>
    <property type="match status" value="1"/>
</dbReference>
<dbReference type="InterPro" id="IPR012962">
    <property type="entry name" value="Pept_M54_archaemetzincn"/>
</dbReference>
<evidence type="ECO:0000256" key="5">
    <source>
        <dbReference type="ARBA" id="ARBA00022833"/>
    </source>
</evidence>
<evidence type="ECO:0000313" key="7">
    <source>
        <dbReference type="EMBL" id="NHN24377.1"/>
    </source>
</evidence>
<keyword evidence="3" id="KW-0479">Metal-binding</keyword>
<dbReference type="EMBL" id="VEVQ02000001">
    <property type="protein sequence ID" value="NHN24377.1"/>
    <property type="molecule type" value="Genomic_DNA"/>
</dbReference>
<sequence>MKRLLFVLMIFTLFFCKEEPQRNKKKEHKVKSTKVDFKLPNYLELALLDDPLPDIKPGDWLSTHDENGQSFDQYFKNEKLVSPLQNKNIIYIQPIGSFTVWEKKIIDWNTKYIQLFFGLKTVQLKPISEKNIPKTKKRIHFGNEQLDATYIIHSLLPKKMPKDGIVIMALTAKDLYPHPKWNYVFGLASYQRRTGVSSIFRYSNENLNEKNYSLCLKRIIRTSTHEISHMFSVSHCISAVCLMNGANNLEEADSRPNSLCSECLTKLSWNLNFDNLERMDSLIHFMNEHHLEDDAIILGKQREIIAR</sequence>
<keyword evidence="6" id="KW-0482">Metalloprotease</keyword>
<dbReference type="GO" id="GO:0008233">
    <property type="term" value="F:peptidase activity"/>
    <property type="evidence" value="ECO:0007669"/>
    <property type="project" value="UniProtKB-KW"/>
</dbReference>
<reference evidence="8" key="1">
    <citation type="submission" date="2019-05" db="EMBL/GenBank/DDBJ databases">
        <title>Flavobacterium profundi sp. nov., isolated from a deep-sea seamount.</title>
        <authorList>
            <person name="Zhang D.-C."/>
        </authorList>
    </citation>
    <scope>NUCLEOTIDE SEQUENCE [LARGE SCALE GENOMIC DNA]</scope>
    <source>
        <strain evidence="8">EC11</strain>
    </source>
</reference>
<organism evidence="7 8">
    <name type="scientific">Flavobacterium jejuense</name>
    <dbReference type="NCBI Taxonomy" id="1544455"/>
    <lineage>
        <taxon>Bacteria</taxon>
        <taxon>Pseudomonadati</taxon>
        <taxon>Bacteroidota</taxon>
        <taxon>Flavobacteriia</taxon>
        <taxon>Flavobacteriales</taxon>
        <taxon>Flavobacteriaceae</taxon>
        <taxon>Flavobacterium</taxon>
    </lineage>
</organism>
<keyword evidence="4" id="KW-0378">Hydrolase</keyword>
<comment type="cofactor">
    <cofactor evidence="1">
        <name>Zn(2+)</name>
        <dbReference type="ChEBI" id="CHEBI:29105"/>
    </cofactor>
</comment>
<dbReference type="Pfam" id="PF07998">
    <property type="entry name" value="Peptidase_M54"/>
    <property type="match status" value="1"/>
</dbReference>
<evidence type="ECO:0000256" key="1">
    <source>
        <dbReference type="ARBA" id="ARBA00001947"/>
    </source>
</evidence>
<dbReference type="Gene3D" id="3.40.390.10">
    <property type="entry name" value="Collagenase (Catalytic Domain)"/>
    <property type="match status" value="1"/>
</dbReference>
<keyword evidence="8" id="KW-1185">Reference proteome</keyword>
<evidence type="ECO:0000256" key="3">
    <source>
        <dbReference type="ARBA" id="ARBA00022723"/>
    </source>
</evidence>
<evidence type="ECO:0000256" key="4">
    <source>
        <dbReference type="ARBA" id="ARBA00022801"/>
    </source>
</evidence>
<gene>
    <name evidence="7" type="ORF">FIA58_001710</name>
</gene>
<evidence type="ECO:0000256" key="2">
    <source>
        <dbReference type="ARBA" id="ARBA00022670"/>
    </source>
</evidence>
<keyword evidence="5" id="KW-0862">Zinc</keyword>
<dbReference type="PANTHER" id="PTHR15910">
    <property type="entry name" value="ARCHAEMETZINCIN"/>
    <property type="match status" value="1"/>
</dbReference>
<comment type="caution">
    <text evidence="7">The sequence shown here is derived from an EMBL/GenBank/DDBJ whole genome shotgun (WGS) entry which is preliminary data.</text>
</comment>
<proteinExistence type="predicted"/>
<protein>
    <submittedName>
        <fullName evidence="7">Zn-dependent protease</fullName>
    </submittedName>
</protein>